<evidence type="ECO:0000256" key="3">
    <source>
        <dbReference type="ARBA" id="ARBA00022630"/>
    </source>
</evidence>
<comment type="cofactor">
    <cofactor evidence="1 5">
        <name>FAD</name>
        <dbReference type="ChEBI" id="CHEBI:57692"/>
    </cofactor>
</comment>
<dbReference type="Gene3D" id="1.20.140.10">
    <property type="entry name" value="Butyryl-CoA Dehydrogenase, subunit A, domain 3"/>
    <property type="match status" value="1"/>
</dbReference>
<dbReference type="CDD" id="cd00567">
    <property type="entry name" value="ACAD"/>
    <property type="match status" value="1"/>
</dbReference>
<evidence type="ECO:0000256" key="2">
    <source>
        <dbReference type="ARBA" id="ARBA00009347"/>
    </source>
</evidence>
<dbReference type="GO" id="GO:0016491">
    <property type="term" value="F:oxidoreductase activity"/>
    <property type="evidence" value="ECO:0007669"/>
    <property type="project" value="UniProtKB-KW"/>
</dbReference>
<evidence type="ECO:0000259" key="7">
    <source>
        <dbReference type="Pfam" id="PF02770"/>
    </source>
</evidence>
<evidence type="ECO:0000259" key="6">
    <source>
        <dbReference type="Pfam" id="PF00441"/>
    </source>
</evidence>
<accession>A0ABW5FZX0</accession>
<dbReference type="RefSeq" id="WP_378268351.1">
    <property type="nucleotide sequence ID" value="NZ_JBHUKR010000017.1"/>
</dbReference>
<dbReference type="SUPFAM" id="SSF56645">
    <property type="entry name" value="Acyl-CoA dehydrogenase NM domain-like"/>
    <property type="match status" value="1"/>
</dbReference>
<organism evidence="8 9">
    <name type="scientific">Amycolatopsis pigmentata</name>
    <dbReference type="NCBI Taxonomy" id="450801"/>
    <lineage>
        <taxon>Bacteria</taxon>
        <taxon>Bacillati</taxon>
        <taxon>Actinomycetota</taxon>
        <taxon>Actinomycetes</taxon>
        <taxon>Pseudonocardiales</taxon>
        <taxon>Pseudonocardiaceae</taxon>
        <taxon>Amycolatopsis</taxon>
    </lineage>
</organism>
<feature type="domain" description="Acyl-CoA oxidase/dehydrogenase middle" evidence="7">
    <location>
        <begin position="154"/>
        <end position="249"/>
    </location>
</feature>
<dbReference type="EMBL" id="JBHUKR010000017">
    <property type="protein sequence ID" value="MFD2420328.1"/>
    <property type="molecule type" value="Genomic_DNA"/>
</dbReference>
<keyword evidence="5 8" id="KW-0560">Oxidoreductase</keyword>
<keyword evidence="4 5" id="KW-0274">FAD</keyword>
<dbReference type="EC" id="1.-.-.-" evidence="8"/>
<dbReference type="PANTHER" id="PTHR43884:SF40">
    <property type="entry name" value="ACYL-COA DEHYDROGENASE"/>
    <property type="match status" value="1"/>
</dbReference>
<protein>
    <submittedName>
        <fullName evidence="8">Acyl-CoA dehydrogenase family protein</fullName>
        <ecNumber evidence="8">1.-.-.-</ecNumber>
    </submittedName>
</protein>
<sequence length="567" mass="62555">MATRVFISDPDRPSFLEQLYQGRFRWDILTGFPEQDERDRAIGDEVVAELLELIDAKIDGDAVDREAALPDGFLPELAARGFYRLQADPDVGGRALSQYNTYRVVQAAASRCTPVALSIALENALGAAPYLSVLPEGPLRDVVRAHVAAGRFSCSAETEPQGAANWRRQTVAERIPGSSDFLLTGEKVFVGHAPIADLIIVSATVRDGGEEQIRRFFVDADSPGVTAGAWHTYMGIRGFPNGWLRFDRVRVPAERMFGEARIAHRVRQTPASALLNMRGRLYLIGAPSQAVADLCCDWSRDFVRRRKIDGRGLGEYEEIRRRVAESLADRYAIDTVARWCLLPGDQDLPVNPRFEQNLAKNITSLLAWQVADRTMSVLAAEGYETHDSKAARGLPAEPVERYLRDQRNLRISGGVDFFIDLGVALQSTLAFWYPPPEPGHAGEPPAEPALTVRNNGHLRWVAAEVGRFGRILGALTARYTREELSERERTVLLIGGFARELLTCSLVLARAAALARAGEDSGQLPADVYCTSARHRVADLVRQVEDDSPADFDGLATPWLDPEGTRA</sequence>
<evidence type="ECO:0000313" key="8">
    <source>
        <dbReference type="EMBL" id="MFD2420328.1"/>
    </source>
</evidence>
<keyword evidence="3 5" id="KW-0285">Flavoprotein</keyword>
<evidence type="ECO:0000256" key="4">
    <source>
        <dbReference type="ARBA" id="ARBA00022827"/>
    </source>
</evidence>
<dbReference type="Gene3D" id="2.40.110.10">
    <property type="entry name" value="Butyryl-CoA Dehydrogenase, subunit A, domain 2"/>
    <property type="match status" value="1"/>
</dbReference>
<dbReference type="InterPro" id="IPR037069">
    <property type="entry name" value="AcylCoA_DH/ox_N_sf"/>
</dbReference>
<dbReference type="InterPro" id="IPR009075">
    <property type="entry name" value="AcylCo_DH/oxidase_C"/>
</dbReference>
<comment type="similarity">
    <text evidence="2 5">Belongs to the acyl-CoA dehydrogenase family.</text>
</comment>
<gene>
    <name evidence="8" type="ORF">ACFSXZ_28755</name>
</gene>
<comment type="caution">
    <text evidence="8">The sequence shown here is derived from an EMBL/GenBank/DDBJ whole genome shotgun (WGS) entry which is preliminary data.</text>
</comment>
<dbReference type="SUPFAM" id="SSF47203">
    <property type="entry name" value="Acyl-CoA dehydrogenase C-terminal domain-like"/>
    <property type="match status" value="1"/>
</dbReference>
<dbReference type="InterPro" id="IPR006091">
    <property type="entry name" value="Acyl-CoA_Oxase/DH_mid-dom"/>
</dbReference>
<dbReference type="InterPro" id="IPR009100">
    <property type="entry name" value="AcylCoA_DH/oxidase_NM_dom_sf"/>
</dbReference>
<dbReference type="PANTHER" id="PTHR43884">
    <property type="entry name" value="ACYL-COA DEHYDROGENASE"/>
    <property type="match status" value="1"/>
</dbReference>
<dbReference type="Pfam" id="PF02770">
    <property type="entry name" value="Acyl-CoA_dh_M"/>
    <property type="match status" value="1"/>
</dbReference>
<proteinExistence type="inferred from homology"/>
<evidence type="ECO:0000256" key="1">
    <source>
        <dbReference type="ARBA" id="ARBA00001974"/>
    </source>
</evidence>
<feature type="domain" description="Acyl-CoA dehydrogenase/oxidase C-terminal" evidence="6">
    <location>
        <begin position="284"/>
        <end position="415"/>
    </location>
</feature>
<reference evidence="9" key="1">
    <citation type="journal article" date="2019" name="Int. J. Syst. Evol. Microbiol.">
        <title>The Global Catalogue of Microorganisms (GCM) 10K type strain sequencing project: providing services to taxonomists for standard genome sequencing and annotation.</title>
        <authorList>
            <consortium name="The Broad Institute Genomics Platform"/>
            <consortium name="The Broad Institute Genome Sequencing Center for Infectious Disease"/>
            <person name="Wu L."/>
            <person name="Ma J."/>
        </authorList>
    </citation>
    <scope>NUCLEOTIDE SEQUENCE [LARGE SCALE GENOMIC DNA]</scope>
    <source>
        <strain evidence="9">CGMCC 4.7645</strain>
    </source>
</reference>
<evidence type="ECO:0000256" key="5">
    <source>
        <dbReference type="RuleBase" id="RU362125"/>
    </source>
</evidence>
<dbReference type="Gene3D" id="1.10.540.10">
    <property type="entry name" value="Acyl-CoA dehydrogenase/oxidase, N-terminal domain"/>
    <property type="match status" value="1"/>
</dbReference>
<dbReference type="InterPro" id="IPR036250">
    <property type="entry name" value="AcylCo_DH-like_C"/>
</dbReference>
<name>A0ABW5FZX0_9PSEU</name>
<dbReference type="InterPro" id="IPR046373">
    <property type="entry name" value="Acyl-CoA_Oxase/DH_mid-dom_sf"/>
</dbReference>
<dbReference type="Pfam" id="PF00441">
    <property type="entry name" value="Acyl-CoA_dh_1"/>
    <property type="match status" value="1"/>
</dbReference>
<dbReference type="Proteomes" id="UP001597417">
    <property type="component" value="Unassembled WGS sequence"/>
</dbReference>
<keyword evidence="9" id="KW-1185">Reference proteome</keyword>
<evidence type="ECO:0000313" key="9">
    <source>
        <dbReference type="Proteomes" id="UP001597417"/>
    </source>
</evidence>